<dbReference type="Pfam" id="PF24752">
    <property type="entry name" value="DUF7697"/>
    <property type="match status" value="1"/>
</dbReference>
<protein>
    <submittedName>
        <fullName evidence="1">Uncharacterized protein</fullName>
    </submittedName>
</protein>
<organism evidence="1 2">
    <name type="scientific">Stakelama tenebrarum</name>
    <dbReference type="NCBI Taxonomy" id="2711215"/>
    <lineage>
        <taxon>Bacteria</taxon>
        <taxon>Pseudomonadati</taxon>
        <taxon>Pseudomonadota</taxon>
        <taxon>Alphaproteobacteria</taxon>
        <taxon>Sphingomonadales</taxon>
        <taxon>Sphingomonadaceae</taxon>
        <taxon>Stakelama</taxon>
    </lineage>
</organism>
<dbReference type="EMBL" id="CP049109">
    <property type="protein sequence ID" value="QIG81876.1"/>
    <property type="molecule type" value="Genomic_DNA"/>
</dbReference>
<sequence>MTACSRQLRAGFGGAYAMDFGAVLEMGRQMGADGGLLADVLPGVEAVLIAAMRADDGDQPDTPEAAQE</sequence>
<gene>
    <name evidence="1" type="ORF">G5C33_09520</name>
</gene>
<keyword evidence="2" id="KW-1185">Reference proteome</keyword>
<evidence type="ECO:0000313" key="2">
    <source>
        <dbReference type="Proteomes" id="UP000501568"/>
    </source>
</evidence>
<dbReference type="Proteomes" id="UP000501568">
    <property type="component" value="Chromosome"/>
</dbReference>
<proteinExistence type="predicted"/>
<dbReference type="InterPro" id="IPR056114">
    <property type="entry name" value="DUF7697"/>
</dbReference>
<reference evidence="1 2" key="1">
    <citation type="submission" date="2020-02" db="EMBL/GenBank/DDBJ databases">
        <authorList>
            <person name="Zheng R.K."/>
            <person name="Sun C.M."/>
        </authorList>
    </citation>
    <scope>NUCLEOTIDE SEQUENCE [LARGE SCALE GENOMIC DNA]</scope>
    <source>
        <strain evidence="2">zrk23</strain>
    </source>
</reference>
<name>A0A6G6YBB7_9SPHN</name>
<dbReference type="KEGG" id="spzr:G5C33_09520"/>
<dbReference type="AlphaFoldDB" id="A0A6G6YBB7"/>
<accession>A0A6G6YBB7</accession>
<evidence type="ECO:0000313" key="1">
    <source>
        <dbReference type="EMBL" id="QIG81876.1"/>
    </source>
</evidence>